<dbReference type="Proteomes" id="UP000811619">
    <property type="component" value="Unassembled WGS sequence"/>
</dbReference>
<dbReference type="Gene3D" id="1.10.630.10">
    <property type="entry name" value="Cytochrome P450"/>
    <property type="match status" value="1"/>
</dbReference>
<dbReference type="PANTHER" id="PTHR24305:SF237">
    <property type="entry name" value="CYTOCHROME P450 MONOOXYGENASE ATNE-RELATED"/>
    <property type="match status" value="1"/>
</dbReference>
<dbReference type="PANTHER" id="PTHR24305">
    <property type="entry name" value="CYTOCHROME P450"/>
    <property type="match status" value="1"/>
</dbReference>
<dbReference type="InterPro" id="IPR002401">
    <property type="entry name" value="Cyt_P450_E_grp-I"/>
</dbReference>
<reference evidence="15" key="1">
    <citation type="journal article" date="2020" name="bioRxiv">
        <title>Whole genome comparisons of ergot fungi reveals the divergence and evolution of species within the genus Claviceps are the result of varying mechanisms driving genome evolution and host range expansion.</title>
        <authorList>
            <person name="Wyka S.A."/>
            <person name="Mondo S.J."/>
            <person name="Liu M."/>
            <person name="Dettman J."/>
            <person name="Nalam V."/>
            <person name="Broders K.D."/>
        </authorList>
    </citation>
    <scope>NUCLEOTIDE SEQUENCE</scope>
    <source>
        <strain evidence="15">CCC 489</strain>
    </source>
</reference>
<keyword evidence="11 14" id="KW-0472">Membrane</keyword>
<evidence type="ECO:0000256" key="12">
    <source>
        <dbReference type="PIRSR" id="PIRSR602401-1"/>
    </source>
</evidence>
<dbReference type="GO" id="GO:1902181">
    <property type="term" value="P:verruculogen biosynthetic process"/>
    <property type="evidence" value="ECO:0007669"/>
    <property type="project" value="UniProtKB-ARBA"/>
</dbReference>
<comment type="caution">
    <text evidence="15">The sequence shown here is derived from an EMBL/GenBank/DDBJ whole genome shotgun (WGS) entry which is preliminary data.</text>
</comment>
<dbReference type="SUPFAM" id="SSF48264">
    <property type="entry name" value="Cytochrome P450"/>
    <property type="match status" value="1"/>
</dbReference>
<evidence type="ECO:0000256" key="13">
    <source>
        <dbReference type="RuleBase" id="RU000461"/>
    </source>
</evidence>
<dbReference type="OrthoDB" id="1470350at2759"/>
<dbReference type="InterPro" id="IPR017972">
    <property type="entry name" value="Cyt_P450_CS"/>
</dbReference>
<feature type="binding site" description="axial binding residue" evidence="12">
    <location>
        <position position="457"/>
    </location>
    <ligand>
        <name>heme</name>
        <dbReference type="ChEBI" id="CHEBI:30413"/>
    </ligand>
    <ligandPart>
        <name>Fe</name>
        <dbReference type="ChEBI" id="CHEBI:18248"/>
    </ligandPart>
</feature>
<keyword evidence="8 13" id="KW-0560">Oxidoreductase</keyword>
<keyword evidence="10 13" id="KW-0503">Monooxygenase</keyword>
<organism evidence="15 16">
    <name type="scientific">Claviceps africana</name>
    <dbReference type="NCBI Taxonomy" id="83212"/>
    <lineage>
        <taxon>Eukaryota</taxon>
        <taxon>Fungi</taxon>
        <taxon>Dikarya</taxon>
        <taxon>Ascomycota</taxon>
        <taxon>Pezizomycotina</taxon>
        <taxon>Sordariomycetes</taxon>
        <taxon>Hypocreomycetidae</taxon>
        <taxon>Hypocreales</taxon>
        <taxon>Clavicipitaceae</taxon>
        <taxon>Claviceps</taxon>
    </lineage>
</organism>
<evidence type="ECO:0000256" key="5">
    <source>
        <dbReference type="ARBA" id="ARBA00022692"/>
    </source>
</evidence>
<dbReference type="GO" id="GO:0005506">
    <property type="term" value="F:iron ion binding"/>
    <property type="evidence" value="ECO:0007669"/>
    <property type="project" value="InterPro"/>
</dbReference>
<keyword evidence="5 14" id="KW-0812">Transmembrane</keyword>
<proteinExistence type="inferred from homology"/>
<evidence type="ECO:0000256" key="4">
    <source>
        <dbReference type="ARBA" id="ARBA00022617"/>
    </source>
</evidence>
<keyword evidence="7 14" id="KW-1133">Transmembrane helix</keyword>
<evidence type="ECO:0000256" key="14">
    <source>
        <dbReference type="SAM" id="Phobius"/>
    </source>
</evidence>
<comment type="subcellular location">
    <subcellularLocation>
        <location evidence="2">Membrane</location>
    </subcellularLocation>
</comment>
<evidence type="ECO:0008006" key="17">
    <source>
        <dbReference type="Google" id="ProtNLM"/>
    </source>
</evidence>
<dbReference type="EMBL" id="SRPY01000020">
    <property type="protein sequence ID" value="KAG5930264.1"/>
    <property type="molecule type" value="Genomic_DNA"/>
</dbReference>
<comment type="cofactor">
    <cofactor evidence="1 12">
        <name>heme</name>
        <dbReference type="ChEBI" id="CHEBI:30413"/>
    </cofactor>
</comment>
<comment type="similarity">
    <text evidence="3 13">Belongs to the cytochrome P450 family.</text>
</comment>
<protein>
    <recommendedName>
        <fullName evidence="17">Isotrichodermin C-15 hydroxylase</fullName>
    </recommendedName>
</protein>
<dbReference type="PRINTS" id="PR00385">
    <property type="entry name" value="P450"/>
</dbReference>
<evidence type="ECO:0000313" key="15">
    <source>
        <dbReference type="EMBL" id="KAG5930264.1"/>
    </source>
</evidence>
<evidence type="ECO:0000256" key="6">
    <source>
        <dbReference type="ARBA" id="ARBA00022723"/>
    </source>
</evidence>
<dbReference type="CDD" id="cd11061">
    <property type="entry name" value="CYP67-like"/>
    <property type="match status" value="1"/>
</dbReference>
<dbReference type="InterPro" id="IPR050121">
    <property type="entry name" value="Cytochrome_P450_monoxygenase"/>
</dbReference>
<gene>
    <name evidence="15" type="ORF">E4U42_002476</name>
</gene>
<evidence type="ECO:0000256" key="9">
    <source>
        <dbReference type="ARBA" id="ARBA00023004"/>
    </source>
</evidence>
<evidence type="ECO:0000256" key="3">
    <source>
        <dbReference type="ARBA" id="ARBA00010617"/>
    </source>
</evidence>
<evidence type="ECO:0000256" key="11">
    <source>
        <dbReference type="ARBA" id="ARBA00023136"/>
    </source>
</evidence>
<evidence type="ECO:0000256" key="8">
    <source>
        <dbReference type="ARBA" id="ARBA00023002"/>
    </source>
</evidence>
<dbReference type="Pfam" id="PF00067">
    <property type="entry name" value="p450"/>
    <property type="match status" value="1"/>
</dbReference>
<dbReference type="GO" id="GO:0016705">
    <property type="term" value="F:oxidoreductase activity, acting on paired donors, with incorporation or reduction of molecular oxygen"/>
    <property type="evidence" value="ECO:0007669"/>
    <property type="project" value="InterPro"/>
</dbReference>
<dbReference type="GO" id="GO:0020037">
    <property type="term" value="F:heme binding"/>
    <property type="evidence" value="ECO:0007669"/>
    <property type="project" value="InterPro"/>
</dbReference>
<dbReference type="InterPro" id="IPR001128">
    <property type="entry name" value="Cyt_P450"/>
</dbReference>
<dbReference type="PRINTS" id="PR00463">
    <property type="entry name" value="EP450I"/>
</dbReference>
<evidence type="ECO:0000256" key="1">
    <source>
        <dbReference type="ARBA" id="ARBA00001971"/>
    </source>
</evidence>
<sequence length="537" mass="60414">MALHLEQLGMYLALVAAVSVLYTSGLIVYRLFFHPLAKYPGPFLAKITDGFQLYHAYKGDRHLEFWRMHQKYGKVVRFGPNSLSFNSGRALKDIYGFRSNVRKAEFYDAFVHPAANTHNTRDKDVHARKRRVLSHAFSESAMKEMQRYILGNVRTFCEQIGLDDGGGDAKGWTRPRNMSDWCNYLAMDILGDLSFGKAFHMLEKPDNRFALELVEAATTRHLICGTMPIVDKLKVDKVLFPKLAAGRARYMAYSKAQLTERTKLGEETDRRDFFYYLLRARDPETGHGFTTPELWGESNLLIIAGSDTTSTAMAATLFYLVRNPLALKRVTHEIRHKFGHVEEVVHGPLLGSCVYLRACVDEAMRLSPSVGGILPREILAGGMTIDGDHTLPPGTVVGTPHYTIHHNEDYYPDPYSYVPERWLRGEVNPLSGRTMTDDDVALAQSAFCPFSVGPRGCIGKGLAYAEMTTTLARTLYLYDLRKAQTGGVVDPAEGHAGLEWGRHRESEFQLIDTFTSAKKGPLVEFRRVDKGSKRTLS</sequence>
<name>A0A8K0NPG7_9HYPO</name>
<evidence type="ECO:0000313" key="16">
    <source>
        <dbReference type="Proteomes" id="UP000811619"/>
    </source>
</evidence>
<evidence type="ECO:0000256" key="10">
    <source>
        <dbReference type="ARBA" id="ARBA00023033"/>
    </source>
</evidence>
<dbReference type="GO" id="GO:0004497">
    <property type="term" value="F:monooxygenase activity"/>
    <property type="evidence" value="ECO:0007669"/>
    <property type="project" value="UniProtKB-KW"/>
</dbReference>
<dbReference type="FunFam" id="1.10.630.10:FF:000063">
    <property type="entry name" value="Cytochrome P450 monooxygenase"/>
    <property type="match status" value="1"/>
</dbReference>
<dbReference type="AlphaFoldDB" id="A0A8K0NPG7"/>
<keyword evidence="16" id="KW-1185">Reference proteome</keyword>
<evidence type="ECO:0000256" key="7">
    <source>
        <dbReference type="ARBA" id="ARBA00022989"/>
    </source>
</evidence>
<dbReference type="GO" id="GO:0016020">
    <property type="term" value="C:membrane"/>
    <property type="evidence" value="ECO:0007669"/>
    <property type="project" value="UniProtKB-SubCell"/>
</dbReference>
<keyword evidence="4 12" id="KW-0349">Heme</keyword>
<keyword evidence="9 12" id="KW-0408">Iron</keyword>
<accession>A0A8K0NPG7</accession>
<dbReference type="PROSITE" id="PS00086">
    <property type="entry name" value="CYTOCHROME_P450"/>
    <property type="match status" value="1"/>
</dbReference>
<evidence type="ECO:0000256" key="2">
    <source>
        <dbReference type="ARBA" id="ARBA00004370"/>
    </source>
</evidence>
<keyword evidence="6 12" id="KW-0479">Metal-binding</keyword>
<dbReference type="InterPro" id="IPR036396">
    <property type="entry name" value="Cyt_P450_sf"/>
</dbReference>
<feature type="transmembrane region" description="Helical" evidence="14">
    <location>
        <begin position="12"/>
        <end position="32"/>
    </location>
</feature>